<gene>
    <name evidence="6" type="ORF">C7S18_11460</name>
</gene>
<evidence type="ECO:0000256" key="2">
    <source>
        <dbReference type="ARBA" id="ARBA00023125"/>
    </source>
</evidence>
<feature type="compositionally biased region" description="Polar residues" evidence="4">
    <location>
        <begin position="307"/>
        <end position="319"/>
    </location>
</feature>
<dbReference type="InterPro" id="IPR032783">
    <property type="entry name" value="AraC_lig"/>
</dbReference>
<keyword evidence="1" id="KW-0805">Transcription regulation</keyword>
<dbReference type="PROSITE" id="PS01124">
    <property type="entry name" value="HTH_ARAC_FAMILY_2"/>
    <property type="match status" value="1"/>
</dbReference>
<dbReference type="PANTHER" id="PTHR46796:SF7">
    <property type="entry name" value="ARAC FAMILY TRANSCRIPTIONAL REGULATOR"/>
    <property type="match status" value="1"/>
</dbReference>
<evidence type="ECO:0000256" key="4">
    <source>
        <dbReference type="SAM" id="MobiDB-lite"/>
    </source>
</evidence>
<reference evidence="6 7" key="1">
    <citation type="submission" date="2018-03" db="EMBL/GenBank/DDBJ databases">
        <title>Ahniella affigens gen. nov., sp. nov., a gammaproteobacterium isolated from sandy soil near a stream.</title>
        <authorList>
            <person name="Ko Y."/>
            <person name="Kim J.-H."/>
        </authorList>
    </citation>
    <scope>NUCLEOTIDE SEQUENCE [LARGE SCALE GENOMIC DNA]</scope>
    <source>
        <strain evidence="6 7">D13</strain>
    </source>
</reference>
<feature type="domain" description="HTH araC/xylS-type" evidence="5">
    <location>
        <begin position="204"/>
        <end position="302"/>
    </location>
</feature>
<dbReference type="Gene3D" id="1.10.10.60">
    <property type="entry name" value="Homeodomain-like"/>
    <property type="match status" value="2"/>
</dbReference>
<evidence type="ECO:0000259" key="5">
    <source>
        <dbReference type="PROSITE" id="PS01124"/>
    </source>
</evidence>
<feature type="region of interest" description="Disordered" evidence="4">
    <location>
        <begin position="299"/>
        <end position="319"/>
    </location>
</feature>
<dbReference type="SUPFAM" id="SSF46689">
    <property type="entry name" value="Homeodomain-like"/>
    <property type="match status" value="2"/>
</dbReference>
<dbReference type="InterPro" id="IPR018060">
    <property type="entry name" value="HTH_AraC"/>
</dbReference>
<dbReference type="GO" id="GO:0043565">
    <property type="term" value="F:sequence-specific DNA binding"/>
    <property type="evidence" value="ECO:0007669"/>
    <property type="project" value="InterPro"/>
</dbReference>
<dbReference type="Pfam" id="PF12833">
    <property type="entry name" value="HTH_18"/>
    <property type="match status" value="1"/>
</dbReference>
<reference evidence="6 7" key="2">
    <citation type="submission" date="2018-03" db="EMBL/GenBank/DDBJ databases">
        <authorList>
            <person name="Keele B.F."/>
        </authorList>
    </citation>
    <scope>NUCLEOTIDE SEQUENCE [LARGE SCALE GENOMIC DNA]</scope>
    <source>
        <strain evidence="6 7">D13</strain>
    </source>
</reference>
<accession>A0A2P1PSF1</accession>
<dbReference type="SMART" id="SM00342">
    <property type="entry name" value="HTH_ARAC"/>
    <property type="match status" value="1"/>
</dbReference>
<keyword evidence="3" id="KW-0804">Transcription</keyword>
<dbReference type="GO" id="GO:0003700">
    <property type="term" value="F:DNA-binding transcription factor activity"/>
    <property type="evidence" value="ECO:0007669"/>
    <property type="project" value="InterPro"/>
</dbReference>
<dbReference type="OrthoDB" id="9783876at2"/>
<dbReference type="AlphaFoldDB" id="A0A2P1PSF1"/>
<dbReference type="Proteomes" id="UP000241074">
    <property type="component" value="Chromosome"/>
</dbReference>
<dbReference type="InterPro" id="IPR009057">
    <property type="entry name" value="Homeodomain-like_sf"/>
</dbReference>
<evidence type="ECO:0000313" key="7">
    <source>
        <dbReference type="Proteomes" id="UP000241074"/>
    </source>
</evidence>
<proteinExistence type="predicted"/>
<dbReference type="InterPro" id="IPR050204">
    <property type="entry name" value="AraC_XylS_family_regulators"/>
</dbReference>
<keyword evidence="7" id="KW-1185">Reference proteome</keyword>
<protein>
    <recommendedName>
        <fullName evidence="5">HTH araC/xylS-type domain-containing protein</fullName>
    </recommendedName>
</protein>
<dbReference type="RefSeq" id="WP_106891697.1">
    <property type="nucleotide sequence ID" value="NZ_CP027860.1"/>
</dbReference>
<dbReference type="PANTHER" id="PTHR46796">
    <property type="entry name" value="HTH-TYPE TRANSCRIPTIONAL ACTIVATOR RHAS-RELATED"/>
    <property type="match status" value="1"/>
</dbReference>
<evidence type="ECO:0000256" key="1">
    <source>
        <dbReference type="ARBA" id="ARBA00023015"/>
    </source>
</evidence>
<name>A0A2P1PSF1_9GAMM</name>
<dbReference type="KEGG" id="xba:C7S18_11460"/>
<dbReference type="Pfam" id="PF12852">
    <property type="entry name" value="Cupin_6"/>
    <property type="match status" value="1"/>
</dbReference>
<evidence type="ECO:0000256" key="3">
    <source>
        <dbReference type="ARBA" id="ARBA00023163"/>
    </source>
</evidence>
<sequence>MDLLTDLLQQAGLRRRPLNLRALAPGMALRFPCPKSLGLHALLRGQVYVHAPDLGEPIRMQAGDALVMARGVTHTLSLDAKPPDPETETAVCSVLDSPEHAFDPNADTQLLSGAYQFWNEPLHPFLRDLPAWSVIRKDSLTALSPLPLTLGLLDRELRAPALGVAAVTNGLMDALFSFALRELSERLGQSQSGWHAAVRDAPIRTVLARMHEDPAHAWTLEELARAAGLSRTVLAERFRTALGDTPLNHLRTLRMQRAMHLLSTTEHALERIAGLVGYQDAFGFSKVFKRCTGMAPRQFREQDRQSQQDPWRFQSAVTA</sequence>
<organism evidence="6 7">
    <name type="scientific">Ahniella affigens</name>
    <dbReference type="NCBI Taxonomy" id="2021234"/>
    <lineage>
        <taxon>Bacteria</taxon>
        <taxon>Pseudomonadati</taxon>
        <taxon>Pseudomonadota</taxon>
        <taxon>Gammaproteobacteria</taxon>
        <taxon>Lysobacterales</taxon>
        <taxon>Rhodanobacteraceae</taxon>
        <taxon>Ahniella</taxon>
    </lineage>
</organism>
<keyword evidence="2" id="KW-0238">DNA-binding</keyword>
<evidence type="ECO:0000313" key="6">
    <source>
        <dbReference type="EMBL" id="AVP97776.1"/>
    </source>
</evidence>
<dbReference type="EMBL" id="CP027860">
    <property type="protein sequence ID" value="AVP97776.1"/>
    <property type="molecule type" value="Genomic_DNA"/>
</dbReference>